<gene>
    <name evidence="8" type="ORF">ATO3_08915</name>
</gene>
<feature type="transmembrane region" description="Helical" evidence="7">
    <location>
        <begin position="141"/>
        <end position="159"/>
    </location>
</feature>
<evidence type="ECO:0000256" key="2">
    <source>
        <dbReference type="ARBA" id="ARBA00006386"/>
    </source>
</evidence>
<keyword evidence="6 7" id="KW-0472">Membrane</keyword>
<evidence type="ECO:0000256" key="5">
    <source>
        <dbReference type="ARBA" id="ARBA00022989"/>
    </source>
</evidence>
<dbReference type="OrthoDB" id="5797013at2"/>
<keyword evidence="4 7" id="KW-0812">Transmembrane</keyword>
<evidence type="ECO:0000313" key="9">
    <source>
        <dbReference type="Proteomes" id="UP000215377"/>
    </source>
</evidence>
<evidence type="ECO:0000313" key="8">
    <source>
        <dbReference type="EMBL" id="OWU75060.1"/>
    </source>
</evidence>
<name>A0A225NU05_9RHOB</name>
<protein>
    <recommendedName>
        <fullName evidence="10">Permease</fullName>
    </recommendedName>
</protein>
<comment type="subcellular location">
    <subcellularLocation>
        <location evidence="1">Cell membrane</location>
        <topology evidence="1">Multi-pass membrane protein</topology>
    </subcellularLocation>
</comment>
<evidence type="ECO:0000256" key="1">
    <source>
        <dbReference type="ARBA" id="ARBA00004651"/>
    </source>
</evidence>
<evidence type="ECO:0008006" key="10">
    <source>
        <dbReference type="Google" id="ProtNLM"/>
    </source>
</evidence>
<comment type="caution">
    <text evidence="8">The sequence shown here is derived from an EMBL/GenBank/DDBJ whole genome shotgun (WGS) entry which is preliminary data.</text>
</comment>
<dbReference type="EMBL" id="AQQR01000003">
    <property type="protein sequence ID" value="OWU75060.1"/>
    <property type="molecule type" value="Genomic_DNA"/>
</dbReference>
<dbReference type="AlphaFoldDB" id="A0A225NU05"/>
<dbReference type="InterPro" id="IPR005524">
    <property type="entry name" value="DUF318"/>
</dbReference>
<feature type="transmembrane region" description="Helical" evidence="7">
    <location>
        <begin position="99"/>
        <end position="121"/>
    </location>
</feature>
<evidence type="ECO:0000256" key="7">
    <source>
        <dbReference type="SAM" id="Phobius"/>
    </source>
</evidence>
<sequence length="163" mass="16804">MIDGGFLLLCALTLGAGLAVGVTKGWDRVLLLSGDGLGFVAVLLPKILCGIFVASALPVLLPREKVAGWIGPDSGALGLVYAALAGAIIPGGPMMTFPLAAGMLAAGADLAAALTCITAWSLYGLNRTLIWELSFLPADLVFLRVLICLPLPILLGLAVRRLR</sequence>
<proteinExistence type="inferred from homology"/>
<keyword evidence="3" id="KW-1003">Cell membrane</keyword>
<dbReference type="Proteomes" id="UP000215377">
    <property type="component" value="Unassembled WGS sequence"/>
</dbReference>
<keyword evidence="9" id="KW-1185">Reference proteome</keyword>
<comment type="similarity">
    <text evidence="2">Belongs to the UPF0718 family.</text>
</comment>
<evidence type="ECO:0000256" key="4">
    <source>
        <dbReference type="ARBA" id="ARBA00022692"/>
    </source>
</evidence>
<reference evidence="8 9" key="1">
    <citation type="submission" date="2013-04" db="EMBL/GenBank/DDBJ databases">
        <title>Oceanicola sp. 22II1-22F33 Genome Sequencing.</title>
        <authorList>
            <person name="Lai Q."/>
            <person name="Li G."/>
            <person name="Shao Z."/>
        </authorList>
    </citation>
    <scope>NUCLEOTIDE SEQUENCE [LARGE SCALE GENOMIC DNA]</scope>
    <source>
        <strain evidence="8 9">22II1-22F33</strain>
    </source>
</reference>
<feature type="transmembrane region" description="Helical" evidence="7">
    <location>
        <begin position="37"/>
        <end position="61"/>
    </location>
</feature>
<dbReference type="GO" id="GO:0005886">
    <property type="term" value="C:plasma membrane"/>
    <property type="evidence" value="ECO:0007669"/>
    <property type="project" value="UniProtKB-SubCell"/>
</dbReference>
<evidence type="ECO:0000256" key="6">
    <source>
        <dbReference type="ARBA" id="ARBA00023136"/>
    </source>
</evidence>
<dbReference type="Pfam" id="PF03773">
    <property type="entry name" value="ArsP_1"/>
    <property type="match status" value="1"/>
</dbReference>
<keyword evidence="5 7" id="KW-1133">Transmembrane helix</keyword>
<dbReference type="RefSeq" id="WP_158217923.1">
    <property type="nucleotide sequence ID" value="NZ_AQQR01000003.1"/>
</dbReference>
<organism evidence="8 9">
    <name type="scientific">Marinibacterium profundimaris</name>
    <dbReference type="NCBI Taxonomy" id="1679460"/>
    <lineage>
        <taxon>Bacteria</taxon>
        <taxon>Pseudomonadati</taxon>
        <taxon>Pseudomonadota</taxon>
        <taxon>Alphaproteobacteria</taxon>
        <taxon>Rhodobacterales</taxon>
        <taxon>Paracoccaceae</taxon>
        <taxon>Marinibacterium</taxon>
    </lineage>
</organism>
<accession>A0A225NU05</accession>
<evidence type="ECO:0000256" key="3">
    <source>
        <dbReference type="ARBA" id="ARBA00022475"/>
    </source>
</evidence>